<name>A0A068NLY2_FIMGI</name>
<reference evidence="2 3" key="1">
    <citation type="journal article" date="2014" name="PLoS ONE">
        <title>The first complete genome sequence of the class fimbriimonadia in the phylum armatimonadetes.</title>
        <authorList>
            <person name="Hu Z.Y."/>
            <person name="Wang Y.Z."/>
            <person name="Im W.T."/>
            <person name="Wang S.Y."/>
            <person name="Zhao G.P."/>
            <person name="Zheng H.J."/>
            <person name="Quan Z.X."/>
        </authorList>
    </citation>
    <scope>NUCLEOTIDE SEQUENCE [LARGE SCALE GENOMIC DNA]</scope>
    <source>
        <strain evidence="2">Gsoil 348</strain>
    </source>
</reference>
<keyword evidence="3" id="KW-1185">Reference proteome</keyword>
<evidence type="ECO:0000313" key="3">
    <source>
        <dbReference type="Proteomes" id="UP000027982"/>
    </source>
</evidence>
<dbReference type="InterPro" id="IPR054343">
    <property type="entry name" value="TY-Chap_M"/>
</dbReference>
<dbReference type="Proteomes" id="UP000027982">
    <property type="component" value="Chromosome"/>
</dbReference>
<accession>A0A068NLY2</accession>
<dbReference type="Pfam" id="PF22551">
    <property type="entry name" value="TY-Chap1"/>
    <property type="match status" value="1"/>
</dbReference>
<dbReference type="AlphaFoldDB" id="A0A068NLY2"/>
<protein>
    <recommendedName>
        <fullName evidence="1">TY-Chap central domain-containing protein</fullName>
    </recommendedName>
</protein>
<dbReference type="eggNOG" id="ENOG50335TG">
    <property type="taxonomic scope" value="Bacteria"/>
</dbReference>
<dbReference type="HOGENOM" id="CLU_139038_1_0_0"/>
<dbReference type="EMBL" id="CP007139">
    <property type="protein sequence ID" value="AIE84427.1"/>
    <property type="molecule type" value="Genomic_DNA"/>
</dbReference>
<dbReference type="KEGG" id="fgi:OP10G_1059"/>
<proteinExistence type="predicted"/>
<evidence type="ECO:0000313" key="2">
    <source>
        <dbReference type="EMBL" id="AIE84427.1"/>
    </source>
</evidence>
<organism evidence="2 3">
    <name type="scientific">Fimbriimonas ginsengisoli Gsoil 348</name>
    <dbReference type="NCBI Taxonomy" id="661478"/>
    <lineage>
        <taxon>Bacteria</taxon>
        <taxon>Bacillati</taxon>
        <taxon>Armatimonadota</taxon>
        <taxon>Fimbriimonadia</taxon>
        <taxon>Fimbriimonadales</taxon>
        <taxon>Fimbriimonadaceae</taxon>
        <taxon>Fimbriimonas</taxon>
    </lineage>
</organism>
<sequence>MMTKGEIYTTYLLDEGYRPKTDEDGDIVFKYEGMTYILFVAEKDPEYFRLAKFLDAEGCDQTAAMVTCNDVNRQYKAAKATWKNDTIVVSVELFFGEISQFIPVFPRLLDIVDQVSREISDKLGN</sequence>
<feature type="domain" description="TY-Chap central" evidence="1">
    <location>
        <begin position="16"/>
        <end position="124"/>
    </location>
</feature>
<gene>
    <name evidence="2" type="ORF">OP10G_1059</name>
</gene>
<evidence type="ECO:0000259" key="1">
    <source>
        <dbReference type="Pfam" id="PF22551"/>
    </source>
</evidence>